<comment type="caution">
    <text evidence="1">The sequence shown here is derived from an EMBL/GenBank/DDBJ whole genome shotgun (WGS) entry which is preliminary data.</text>
</comment>
<reference evidence="1" key="1">
    <citation type="journal article" date="2015" name="Nature">
        <title>Complex archaea that bridge the gap between prokaryotes and eukaryotes.</title>
        <authorList>
            <person name="Spang A."/>
            <person name="Saw J.H."/>
            <person name="Jorgensen S.L."/>
            <person name="Zaremba-Niedzwiedzka K."/>
            <person name="Martijn J."/>
            <person name="Lind A.E."/>
            <person name="van Eijk R."/>
            <person name="Schleper C."/>
            <person name="Guy L."/>
            <person name="Ettema T.J."/>
        </authorList>
    </citation>
    <scope>NUCLEOTIDE SEQUENCE</scope>
</reference>
<protein>
    <submittedName>
        <fullName evidence="1">Uncharacterized protein</fullName>
    </submittedName>
</protein>
<sequence length="115" mass="13089">MANYIGIECYREADVYLFQGELSEIIPQLRDNWPCLETLRVFSLKPSTGLYEGSAGKMKFPCMRLKLEYTLDAGDTLEELTERLKKLLSELPDEVAQAERQRLIGILQGDKSTGQ</sequence>
<dbReference type="EMBL" id="LAZR01025194">
    <property type="protein sequence ID" value="KKL72691.1"/>
    <property type="molecule type" value="Genomic_DNA"/>
</dbReference>
<evidence type="ECO:0000313" key="1">
    <source>
        <dbReference type="EMBL" id="KKL72691.1"/>
    </source>
</evidence>
<accession>A0A0F9F2F8</accession>
<proteinExistence type="predicted"/>
<dbReference type="AlphaFoldDB" id="A0A0F9F2F8"/>
<name>A0A0F9F2F8_9ZZZZ</name>
<organism evidence="1">
    <name type="scientific">marine sediment metagenome</name>
    <dbReference type="NCBI Taxonomy" id="412755"/>
    <lineage>
        <taxon>unclassified sequences</taxon>
        <taxon>metagenomes</taxon>
        <taxon>ecological metagenomes</taxon>
    </lineage>
</organism>
<gene>
    <name evidence="1" type="ORF">LCGC14_2082360</name>
</gene>